<dbReference type="OMA" id="NCAEIQQ"/>
<evidence type="ECO:0000313" key="2">
    <source>
        <dbReference type="Proteomes" id="UP000449547"/>
    </source>
</evidence>
<accession>A0A642ULJ3</accession>
<protein>
    <submittedName>
        <fullName evidence="1">Uncharacterized protein</fullName>
    </submittedName>
</protein>
<dbReference type="AlphaFoldDB" id="A0A642ULJ3"/>
<dbReference type="EMBL" id="SWFT01000105">
    <property type="protein sequence ID" value="KAA8901227.1"/>
    <property type="molecule type" value="Genomic_DNA"/>
</dbReference>
<dbReference type="RefSeq" id="XP_034011850.1">
    <property type="nucleotide sequence ID" value="XM_034156376.1"/>
</dbReference>
<comment type="caution">
    <text evidence="1">The sequence shown here is derived from an EMBL/GenBank/DDBJ whole genome shotgun (WGS) entry which is preliminary data.</text>
</comment>
<dbReference type="OrthoDB" id="4072599at2759"/>
<dbReference type="Proteomes" id="UP000449547">
    <property type="component" value="Unassembled WGS sequence"/>
</dbReference>
<organism evidence="1 2">
    <name type="scientific">Diutina rugosa</name>
    <name type="common">Yeast</name>
    <name type="synonym">Candida rugosa</name>
    <dbReference type="NCBI Taxonomy" id="5481"/>
    <lineage>
        <taxon>Eukaryota</taxon>
        <taxon>Fungi</taxon>
        <taxon>Dikarya</taxon>
        <taxon>Ascomycota</taxon>
        <taxon>Saccharomycotina</taxon>
        <taxon>Pichiomycetes</taxon>
        <taxon>Debaryomycetaceae</taxon>
        <taxon>Diutina</taxon>
    </lineage>
</organism>
<dbReference type="GeneID" id="54782248"/>
<gene>
    <name evidence="1" type="ORF">DIURU_003597</name>
</gene>
<sequence>MWPFTREKQTEEVTADLAPEVQQFFHDANPEQSNQSILEMTPHQQRVNQVLAKHADYSSELDEYRRKNRPQLVCQINCAELQEQVSKCFKEAKYWSTDPCREQIDRAKQCATLTSDALKRMHYSDCYSVKQCDAIRFIIDRAFVNNFGRYGDEGSEDAIAKFNQELDSYFNQVWK</sequence>
<dbReference type="VEuPathDB" id="FungiDB:DIURU_003597"/>
<reference evidence="1 2" key="1">
    <citation type="submission" date="2019-07" db="EMBL/GenBank/DDBJ databases">
        <title>Genome assembly of two rare yeast pathogens: Diutina rugosa and Trichomonascus ciferrii.</title>
        <authorList>
            <person name="Mixao V."/>
            <person name="Saus E."/>
            <person name="Hansen A."/>
            <person name="Lass-Flor C."/>
            <person name="Gabaldon T."/>
        </authorList>
    </citation>
    <scope>NUCLEOTIDE SEQUENCE [LARGE SCALE GENOMIC DNA]</scope>
    <source>
        <strain evidence="1 2">CBS 613</strain>
    </source>
</reference>
<keyword evidence="2" id="KW-1185">Reference proteome</keyword>
<evidence type="ECO:0000313" key="1">
    <source>
        <dbReference type="EMBL" id="KAA8901227.1"/>
    </source>
</evidence>
<proteinExistence type="predicted"/>
<name>A0A642ULJ3_DIURU</name>